<evidence type="ECO:0000256" key="2">
    <source>
        <dbReference type="ARBA" id="ARBA00022618"/>
    </source>
</evidence>
<dbReference type="EMBL" id="JAAARO010000003">
    <property type="protein sequence ID" value="KAF5750084.1"/>
    <property type="molecule type" value="Genomic_DNA"/>
</dbReference>
<dbReference type="SMART" id="SM00385">
    <property type="entry name" value="CYCLIN"/>
    <property type="match status" value="1"/>
</dbReference>
<dbReference type="Pfam" id="PF00134">
    <property type="entry name" value="Cyclin_N"/>
    <property type="match status" value="1"/>
</dbReference>
<proteinExistence type="inferred from homology"/>
<evidence type="ECO:0000313" key="8">
    <source>
        <dbReference type="EMBL" id="KAF5750084.1"/>
    </source>
</evidence>
<dbReference type="InterPro" id="IPR013763">
    <property type="entry name" value="Cyclin-like_dom"/>
</dbReference>
<dbReference type="InterPro" id="IPR006671">
    <property type="entry name" value="Cyclin_N"/>
</dbReference>
<dbReference type="InterPro" id="IPR039361">
    <property type="entry name" value="Cyclin"/>
</dbReference>
<organism evidence="8 9">
    <name type="scientific">Tripterygium wilfordii</name>
    <name type="common">Thunder God vine</name>
    <dbReference type="NCBI Taxonomy" id="458696"/>
    <lineage>
        <taxon>Eukaryota</taxon>
        <taxon>Viridiplantae</taxon>
        <taxon>Streptophyta</taxon>
        <taxon>Embryophyta</taxon>
        <taxon>Tracheophyta</taxon>
        <taxon>Spermatophyta</taxon>
        <taxon>Magnoliopsida</taxon>
        <taxon>eudicotyledons</taxon>
        <taxon>Gunneridae</taxon>
        <taxon>Pentapetalae</taxon>
        <taxon>rosids</taxon>
        <taxon>fabids</taxon>
        <taxon>Celastrales</taxon>
        <taxon>Celastraceae</taxon>
        <taxon>Tripterygium</taxon>
    </lineage>
</organism>
<evidence type="ECO:0000313" key="9">
    <source>
        <dbReference type="Proteomes" id="UP000593562"/>
    </source>
</evidence>
<dbReference type="SUPFAM" id="SSF47954">
    <property type="entry name" value="Cyclin-like"/>
    <property type="match status" value="2"/>
</dbReference>
<dbReference type="Proteomes" id="UP000593562">
    <property type="component" value="Unassembled WGS sequence"/>
</dbReference>
<comment type="similarity">
    <text evidence="6">Belongs to the cyclin family.</text>
</comment>
<dbReference type="PANTHER" id="PTHR10177">
    <property type="entry name" value="CYCLINS"/>
    <property type="match status" value="1"/>
</dbReference>
<evidence type="ECO:0000256" key="4">
    <source>
        <dbReference type="ARBA" id="ARBA00023306"/>
    </source>
</evidence>
<name>A0A7J7DV98_TRIWF</name>
<accession>A0A7J7DV98</accession>
<evidence type="ECO:0000256" key="6">
    <source>
        <dbReference type="RuleBase" id="RU000383"/>
    </source>
</evidence>
<dbReference type="InterPro" id="IPR004367">
    <property type="entry name" value="Cyclin_C-dom"/>
</dbReference>
<evidence type="ECO:0000256" key="1">
    <source>
        <dbReference type="ARBA" id="ARBA00011177"/>
    </source>
</evidence>
<protein>
    <recommendedName>
        <fullName evidence="5">B-like cyclin</fullName>
    </recommendedName>
</protein>
<dbReference type="CDD" id="cd20721">
    <property type="entry name" value="CYCLIN_SDS-like_rpt2"/>
    <property type="match status" value="1"/>
</dbReference>
<sequence>METTKARSSRTKRKIEPVPYVKRKQRSKLPRRVRSRFSPVLRSSLNAIDSSKIKCFSVISVDSTSCSYFGGEVSCDSNSVSGQKLKEIRGNEKVEYAPFRRITRSYLKNKEIERRGAEVELSESSVVESNCEVNCAVFGEHSSKFEARNGNLKSTEVSERSNAVTQSEISCVLQVSGAFRDTLSEIKKDNDSSSHKTVERRPQSYGSEYDLACAELLSQEYSSKSTSSYVSVFSELQSDVFPENSDFDFSDYSPSIFLDSGSEFSVSDSAPSITYNLFIEYSKQFTRSITPLDTKKSTAPLDQSTYGKFEDEGDEESYKFLWGRERRQVFLHDYTDEYRSSTEYGDLILQQRAQMIHWIVEQSTAKEYQPETMFLGVSLLDRFLSKGFFRNKRSLQVVGIACLTLAARIEENQPHNSVRQKNFYIERTVYSRSEVVAMEWLVQEVLSFQCFLPTIYNFLWFYLKAARADAEVEKRAKYLAVLALPDHEQLNYWPSTIAAALTILASLESNHDASSERVIEIHLRTKDNDLPDCMKSLEWLVQYVC</sequence>
<comment type="caution">
    <text evidence="8">The sequence shown here is derived from an EMBL/GenBank/DDBJ whole genome shotgun (WGS) entry which is preliminary data.</text>
</comment>
<dbReference type="Pfam" id="PF02984">
    <property type="entry name" value="Cyclin_C"/>
    <property type="match status" value="1"/>
</dbReference>
<evidence type="ECO:0000256" key="3">
    <source>
        <dbReference type="ARBA" id="ARBA00023127"/>
    </source>
</evidence>
<gene>
    <name evidence="8" type="ORF">HS088_TW03G00416</name>
</gene>
<reference evidence="8 9" key="1">
    <citation type="journal article" date="2020" name="Nat. Commun.">
        <title>Genome of Tripterygium wilfordii and identification of cytochrome P450 involved in triptolide biosynthesis.</title>
        <authorList>
            <person name="Tu L."/>
            <person name="Su P."/>
            <person name="Zhang Z."/>
            <person name="Gao L."/>
            <person name="Wang J."/>
            <person name="Hu T."/>
            <person name="Zhou J."/>
            <person name="Zhang Y."/>
            <person name="Zhao Y."/>
            <person name="Liu Y."/>
            <person name="Song Y."/>
            <person name="Tong Y."/>
            <person name="Lu Y."/>
            <person name="Yang J."/>
            <person name="Xu C."/>
            <person name="Jia M."/>
            <person name="Peters R.J."/>
            <person name="Huang L."/>
            <person name="Gao W."/>
        </authorList>
    </citation>
    <scope>NUCLEOTIDE SEQUENCE [LARGE SCALE GENOMIC DNA]</scope>
    <source>
        <strain evidence="9">cv. XIE 37</strain>
        <tissue evidence="8">Leaf</tissue>
    </source>
</reference>
<keyword evidence="3 6" id="KW-0195">Cyclin</keyword>
<keyword evidence="9" id="KW-1185">Reference proteome</keyword>
<comment type="subunit">
    <text evidence="1">Interacts with the CDC2 protein kinase to form a serine/threonine kinase holoenzyme complex also known as maturation promoting factor (MPF). The cyclin subunit imparts substrate specificity to the complex.</text>
</comment>
<dbReference type="AlphaFoldDB" id="A0A7J7DV98"/>
<feature type="domain" description="Cyclin-like" evidence="7">
    <location>
        <begin position="357"/>
        <end position="444"/>
    </location>
</feature>
<dbReference type="GO" id="GO:0051301">
    <property type="term" value="P:cell division"/>
    <property type="evidence" value="ECO:0007669"/>
    <property type="project" value="UniProtKB-KW"/>
</dbReference>
<keyword evidence="2" id="KW-0132">Cell division</keyword>
<keyword evidence="4" id="KW-0131">Cell cycle</keyword>
<dbReference type="InterPro" id="IPR036915">
    <property type="entry name" value="Cyclin-like_sf"/>
</dbReference>
<dbReference type="InParanoid" id="A0A7J7DV98"/>
<evidence type="ECO:0000259" key="7">
    <source>
        <dbReference type="SMART" id="SM00385"/>
    </source>
</evidence>
<dbReference type="Gene3D" id="1.10.472.10">
    <property type="entry name" value="Cyclin-like"/>
    <property type="match status" value="2"/>
</dbReference>
<evidence type="ECO:0000256" key="5">
    <source>
        <dbReference type="ARBA" id="ARBA00032263"/>
    </source>
</evidence>
<dbReference type="FunCoup" id="A0A7J7DV98">
    <property type="interactions" value="781"/>
</dbReference>